<sequence length="168" mass="18772">MRPQSVLTLAGLVLLAPVASAARFDVYSDRRHETPARLRDDHVNEVVLRFNLTTAEEETAFAAAAARTFLDVWTFNREYVDVRIHKGDIGSLLSLLPVSLKTSYSTLITDLAAAVYDTYPALDTPVQIHRVDGRRADLKPARSGSENYFFQDYQKLDVGDSWPVLSNS</sequence>
<organism evidence="2 3">
    <name type="scientific">Colletotrichum spaethianum</name>
    <dbReference type="NCBI Taxonomy" id="700344"/>
    <lineage>
        <taxon>Eukaryota</taxon>
        <taxon>Fungi</taxon>
        <taxon>Dikarya</taxon>
        <taxon>Ascomycota</taxon>
        <taxon>Pezizomycotina</taxon>
        <taxon>Sordariomycetes</taxon>
        <taxon>Hypocreomycetidae</taxon>
        <taxon>Glomerellales</taxon>
        <taxon>Glomerellaceae</taxon>
        <taxon>Colletotrichum</taxon>
        <taxon>Colletotrichum spaethianum species complex</taxon>
    </lineage>
</organism>
<protein>
    <submittedName>
        <fullName evidence="2">Metallocarboxypeptidase ecm14</fullName>
    </submittedName>
</protein>
<gene>
    <name evidence="2" type="ORF">ColSpa_09018</name>
</gene>
<feature type="signal peptide" evidence="1">
    <location>
        <begin position="1"/>
        <end position="21"/>
    </location>
</feature>
<evidence type="ECO:0000256" key="1">
    <source>
        <dbReference type="SAM" id="SignalP"/>
    </source>
</evidence>
<dbReference type="Proteomes" id="UP001055115">
    <property type="component" value="Unassembled WGS sequence"/>
</dbReference>
<dbReference type="AlphaFoldDB" id="A0AA37PAW0"/>
<keyword evidence="3" id="KW-1185">Reference proteome</keyword>
<dbReference type="GeneID" id="73329820"/>
<dbReference type="RefSeq" id="XP_049131187.1">
    <property type="nucleotide sequence ID" value="XM_049275230.1"/>
</dbReference>
<feature type="chain" id="PRO_5041408198" evidence="1">
    <location>
        <begin position="22"/>
        <end position="168"/>
    </location>
</feature>
<name>A0AA37PAW0_9PEZI</name>
<reference evidence="2 3" key="1">
    <citation type="submission" date="2022-03" db="EMBL/GenBank/DDBJ databases">
        <title>Genome data of Colletotrichum spp.</title>
        <authorList>
            <person name="Utami Y.D."/>
            <person name="Hiruma K."/>
        </authorList>
    </citation>
    <scope>NUCLEOTIDE SEQUENCE [LARGE SCALE GENOMIC DNA]</scope>
    <source>
        <strain evidence="2 3">MAFF 239500</strain>
    </source>
</reference>
<evidence type="ECO:0000313" key="2">
    <source>
        <dbReference type="EMBL" id="GKT48837.1"/>
    </source>
</evidence>
<comment type="caution">
    <text evidence="2">The sequence shown here is derived from an EMBL/GenBank/DDBJ whole genome shotgun (WGS) entry which is preliminary data.</text>
</comment>
<evidence type="ECO:0000313" key="3">
    <source>
        <dbReference type="Proteomes" id="UP001055115"/>
    </source>
</evidence>
<proteinExistence type="predicted"/>
<dbReference type="EMBL" id="BQXU01000026">
    <property type="protein sequence ID" value="GKT48837.1"/>
    <property type="molecule type" value="Genomic_DNA"/>
</dbReference>
<keyword evidence="1" id="KW-0732">Signal</keyword>
<accession>A0AA37PAW0</accession>